<dbReference type="EMBL" id="VSFF01000016">
    <property type="protein sequence ID" value="TYC08614.1"/>
    <property type="molecule type" value="Genomic_DNA"/>
</dbReference>
<keyword evidence="3" id="KW-1185">Reference proteome</keyword>
<reference evidence="2 3" key="1">
    <citation type="submission" date="2019-08" db="EMBL/GenBank/DDBJ databases">
        <title>Actinomadura sp. nov. CYP1-5 isolated from mountain soil.</title>
        <authorList>
            <person name="Songsumanus A."/>
            <person name="Kuncharoen N."/>
            <person name="Kudo T."/>
            <person name="Yuki M."/>
            <person name="Igarashi Y."/>
            <person name="Tanasupawat S."/>
        </authorList>
    </citation>
    <scope>NUCLEOTIDE SEQUENCE [LARGE SCALE GENOMIC DNA]</scope>
    <source>
        <strain evidence="2 3">GKU157</strain>
    </source>
</reference>
<proteinExistence type="predicted"/>
<sequence>MKEDVGVGDGERGNSCAVELAPPLFQGIELLDAGLQVLDGDGFVVDHFDHGSCRRDGDGVQHPVARGEGEPFDVGSGDHALGLDQEPSPAA</sequence>
<name>A0A5D0TS65_9ACTN</name>
<comment type="caution">
    <text evidence="2">The sequence shown here is derived from an EMBL/GenBank/DDBJ whole genome shotgun (WGS) entry which is preliminary data.</text>
</comment>
<dbReference type="AlphaFoldDB" id="A0A5D0TS65"/>
<dbReference type="Proteomes" id="UP000322634">
    <property type="component" value="Unassembled WGS sequence"/>
</dbReference>
<feature type="region of interest" description="Disordered" evidence="1">
    <location>
        <begin position="55"/>
        <end position="91"/>
    </location>
</feature>
<organism evidence="2 3">
    <name type="scientific">Actinomadura syzygii</name>
    <dbReference type="NCBI Taxonomy" id="1427538"/>
    <lineage>
        <taxon>Bacteria</taxon>
        <taxon>Bacillati</taxon>
        <taxon>Actinomycetota</taxon>
        <taxon>Actinomycetes</taxon>
        <taxon>Streptosporangiales</taxon>
        <taxon>Thermomonosporaceae</taxon>
        <taxon>Actinomadura</taxon>
    </lineage>
</organism>
<evidence type="ECO:0000313" key="2">
    <source>
        <dbReference type="EMBL" id="TYC08614.1"/>
    </source>
</evidence>
<feature type="compositionally biased region" description="Basic and acidic residues" evidence="1">
    <location>
        <begin position="55"/>
        <end position="69"/>
    </location>
</feature>
<evidence type="ECO:0000313" key="3">
    <source>
        <dbReference type="Proteomes" id="UP000322634"/>
    </source>
</evidence>
<evidence type="ECO:0000256" key="1">
    <source>
        <dbReference type="SAM" id="MobiDB-lite"/>
    </source>
</evidence>
<protein>
    <submittedName>
        <fullName evidence="2">Uncharacterized protein</fullName>
    </submittedName>
</protein>
<gene>
    <name evidence="2" type="ORF">FXF65_37610</name>
</gene>
<accession>A0A5D0TS65</accession>